<dbReference type="PATRIC" id="fig|568816.4.peg.2216"/>
<dbReference type="PANTHER" id="PTHR11706:SF33">
    <property type="entry name" value="NATURAL RESISTANCE-ASSOCIATED MACROPHAGE PROTEIN 2"/>
    <property type="match status" value="1"/>
</dbReference>
<feature type="transmembrane region" description="Helical" evidence="6">
    <location>
        <begin position="55"/>
        <end position="74"/>
    </location>
</feature>
<keyword evidence="4 6" id="KW-1133">Transmembrane helix</keyword>
<dbReference type="HOGENOM" id="CLU_020088_6_3_9"/>
<evidence type="ECO:0000256" key="3">
    <source>
        <dbReference type="ARBA" id="ARBA00022692"/>
    </source>
</evidence>
<dbReference type="Gene3D" id="1.20.1740.10">
    <property type="entry name" value="Amino acid/polyamine transporter I"/>
    <property type="match status" value="1"/>
</dbReference>
<evidence type="ECO:0008006" key="9">
    <source>
        <dbReference type="Google" id="ProtNLM"/>
    </source>
</evidence>
<evidence type="ECO:0000313" key="8">
    <source>
        <dbReference type="Proteomes" id="UP000007093"/>
    </source>
</evidence>
<feature type="transmembrane region" description="Helical" evidence="6">
    <location>
        <begin position="287"/>
        <end position="308"/>
    </location>
</feature>
<dbReference type="NCBIfam" id="NF037982">
    <property type="entry name" value="Nramp_1"/>
    <property type="match status" value="1"/>
</dbReference>
<dbReference type="GO" id="GO:0005384">
    <property type="term" value="F:manganese ion transmembrane transporter activity"/>
    <property type="evidence" value="ECO:0007669"/>
    <property type="project" value="TreeGrafter"/>
</dbReference>
<feature type="transmembrane region" description="Helical" evidence="6">
    <location>
        <begin position="159"/>
        <end position="179"/>
    </location>
</feature>
<gene>
    <name evidence="7" type="ordered locus">Acin_2287</name>
</gene>
<name>G4Q6J0_ACIIR</name>
<keyword evidence="8" id="KW-1185">Reference proteome</keyword>
<feature type="transmembrane region" description="Helical" evidence="6">
    <location>
        <begin position="242"/>
        <end position="267"/>
    </location>
</feature>
<evidence type="ECO:0000256" key="1">
    <source>
        <dbReference type="ARBA" id="ARBA00004141"/>
    </source>
</evidence>
<dbReference type="AlphaFoldDB" id="G4Q6J0"/>
<dbReference type="RefSeq" id="WP_014129120.1">
    <property type="nucleotide sequence ID" value="NC_016077.1"/>
</dbReference>
<organism evidence="7 8">
    <name type="scientific">Acidaminococcus intestini (strain RyC-MR95)</name>
    <dbReference type="NCBI Taxonomy" id="568816"/>
    <lineage>
        <taxon>Bacteria</taxon>
        <taxon>Bacillati</taxon>
        <taxon>Bacillota</taxon>
        <taxon>Negativicutes</taxon>
        <taxon>Acidaminococcales</taxon>
        <taxon>Acidaminococcaceae</taxon>
        <taxon>Acidaminococcus</taxon>
    </lineage>
</organism>
<keyword evidence="5 6" id="KW-0472">Membrane</keyword>
<keyword evidence="3 6" id="KW-0812">Transmembrane</keyword>
<dbReference type="Proteomes" id="UP000007093">
    <property type="component" value="Chromosome"/>
</dbReference>
<accession>G4Q6J0</accession>
<reference evidence="7 8" key="1">
    <citation type="journal article" date="2011" name="J. Bacteriol.">
        <title>Complete genome sequence of Acidaminococcus intestini RYC-MR95, a Gram-negative bacterium from the phylum Firmicutes.</title>
        <authorList>
            <person name="D'Auria G."/>
            <person name="Galan J.C."/>
            <person name="Rodriguez-Alcayna M."/>
            <person name="Moya A."/>
            <person name="Baquero F."/>
            <person name="Latorre A."/>
        </authorList>
    </citation>
    <scope>NUCLEOTIDE SEQUENCE [LARGE SCALE GENOMIC DNA]</scope>
    <source>
        <strain evidence="7 8">RyC-MR95</strain>
    </source>
</reference>
<feature type="transmembrane region" description="Helical" evidence="6">
    <location>
        <begin position="125"/>
        <end position="147"/>
    </location>
</feature>
<feature type="transmembrane region" description="Helical" evidence="6">
    <location>
        <begin position="391"/>
        <end position="413"/>
    </location>
</feature>
<dbReference type="eggNOG" id="COG1914">
    <property type="taxonomic scope" value="Bacteria"/>
</dbReference>
<comment type="subcellular location">
    <subcellularLocation>
        <location evidence="1">Membrane</location>
        <topology evidence="1">Multi-pass membrane protein</topology>
    </subcellularLocation>
</comment>
<dbReference type="STRING" id="568816.Acin_2287"/>
<evidence type="ECO:0000256" key="4">
    <source>
        <dbReference type="ARBA" id="ARBA00022989"/>
    </source>
</evidence>
<keyword evidence="2" id="KW-0813">Transport</keyword>
<feature type="transmembrane region" description="Helical" evidence="6">
    <location>
        <begin position="355"/>
        <end position="379"/>
    </location>
</feature>
<dbReference type="Pfam" id="PF01566">
    <property type="entry name" value="Nramp"/>
    <property type="match status" value="1"/>
</dbReference>
<dbReference type="InParanoid" id="G4Q6J0"/>
<dbReference type="InterPro" id="IPR001046">
    <property type="entry name" value="NRAMP_fam"/>
</dbReference>
<dbReference type="GO" id="GO:0034755">
    <property type="term" value="P:iron ion transmembrane transport"/>
    <property type="evidence" value="ECO:0007669"/>
    <property type="project" value="TreeGrafter"/>
</dbReference>
<dbReference type="PANTHER" id="PTHR11706">
    <property type="entry name" value="SOLUTE CARRIER PROTEIN FAMILY 11 MEMBER"/>
    <property type="match status" value="1"/>
</dbReference>
<feature type="transmembrane region" description="Helical" evidence="6">
    <location>
        <begin position="329"/>
        <end position="349"/>
    </location>
</feature>
<evidence type="ECO:0000256" key="6">
    <source>
        <dbReference type="SAM" id="Phobius"/>
    </source>
</evidence>
<feature type="transmembrane region" description="Helical" evidence="6">
    <location>
        <begin position="199"/>
        <end position="221"/>
    </location>
</feature>
<evidence type="ECO:0000256" key="2">
    <source>
        <dbReference type="ARBA" id="ARBA00022448"/>
    </source>
</evidence>
<dbReference type="KEGG" id="ain:Acin_2287"/>
<evidence type="ECO:0000256" key="5">
    <source>
        <dbReference type="ARBA" id="ARBA00023136"/>
    </source>
</evidence>
<feature type="transmembrane region" description="Helical" evidence="6">
    <location>
        <begin position="29"/>
        <end position="49"/>
    </location>
</feature>
<protein>
    <recommendedName>
        <fullName evidence="9">Metal ion transporter, metal ion (Mn2+/Fe2+) transporter (Nramp) family</fullName>
    </recommendedName>
</protein>
<sequence>MYIDKLGFDPDTVPTLSFGELLKRIGPGIILTGVVIGPGAITTASMLGANYGYQMLWLFIPIFIMGITFMLSCYRICMLTGMPIIHAIRHYYGKGAAAFVGICLFFSCLFFTFGNISGSGAGMNLIFGINWKVGALIMIAILLLMYFSKNTYSKVEKGVLLCIMGMIIAFYATLIASGGPAAGPFFTGITHWQFPQGSLLHSLAFISTHAAITAGVYGTYLGAEKKWKKEDLFNGTMFADGIAHVITVILISGAIVTVGAIVLHPAGLKIKAPAQMAAMLKPVLGTFANPVMGLALLGAAFSSLLGNTQRGVVLLNAGMDWSVGLESKRVRWTCVACILFGVIVCFAYSGSPTQLIFLANLATSIGTPTAVFFVTLLMWRKDINAGMRAPRLLQVSMTVCYIFATAITIFALANKLLK</sequence>
<dbReference type="GO" id="GO:0015086">
    <property type="term" value="F:cadmium ion transmembrane transporter activity"/>
    <property type="evidence" value="ECO:0007669"/>
    <property type="project" value="TreeGrafter"/>
</dbReference>
<evidence type="ECO:0000313" key="7">
    <source>
        <dbReference type="EMBL" id="AEQ23480.1"/>
    </source>
</evidence>
<dbReference type="GO" id="GO:0005886">
    <property type="term" value="C:plasma membrane"/>
    <property type="evidence" value="ECO:0007669"/>
    <property type="project" value="TreeGrafter"/>
</dbReference>
<dbReference type="EMBL" id="CP003058">
    <property type="protein sequence ID" value="AEQ23480.1"/>
    <property type="molecule type" value="Genomic_DNA"/>
</dbReference>
<feature type="transmembrane region" description="Helical" evidence="6">
    <location>
        <begin position="95"/>
        <end position="113"/>
    </location>
</feature>
<proteinExistence type="predicted"/>